<accession>A0A819VPN9</accession>
<gene>
    <name evidence="1" type="ORF">OXD698_LOCUS36044</name>
</gene>
<proteinExistence type="predicted"/>
<protein>
    <submittedName>
        <fullName evidence="1">Uncharacterized protein</fullName>
    </submittedName>
</protein>
<dbReference type="EMBL" id="CAJOAZ010005790">
    <property type="protein sequence ID" value="CAF4112970.1"/>
    <property type="molecule type" value="Genomic_DNA"/>
</dbReference>
<dbReference type="AlphaFoldDB" id="A0A819VPN9"/>
<reference evidence="1" key="1">
    <citation type="submission" date="2021-02" db="EMBL/GenBank/DDBJ databases">
        <authorList>
            <person name="Nowell W R."/>
        </authorList>
    </citation>
    <scope>NUCLEOTIDE SEQUENCE</scope>
</reference>
<sequence>MEKYDDIYDVSVDDVDRVNNHTCTPHQIHNSPQLQIVNDLEETYRPRYKFEFISPNGSFRAARHVADRLGNHFVTLEVTPNLQGKIRVDWLTISNTTGQRYVMPYDFQASNEPVTTFDFNPIMHDISTDNRGFMRLYVVLIKARMTELEQSQPLVPFQPVIDVLHNSSISCHRQMSGKELIRKFQLNKSQLAFTLCTTTDGKSFIPQWHTTVFSTVMTEITFISRNWIISPTHHHMLSSNANTHDDHEQNLSMFEDAMKRSKRQKLDDTRREV</sequence>
<evidence type="ECO:0000313" key="2">
    <source>
        <dbReference type="Proteomes" id="UP000663844"/>
    </source>
</evidence>
<comment type="caution">
    <text evidence="1">The sequence shown here is derived from an EMBL/GenBank/DDBJ whole genome shotgun (WGS) entry which is preliminary data.</text>
</comment>
<evidence type="ECO:0000313" key="1">
    <source>
        <dbReference type="EMBL" id="CAF4112970.1"/>
    </source>
</evidence>
<organism evidence="1 2">
    <name type="scientific">Adineta steineri</name>
    <dbReference type="NCBI Taxonomy" id="433720"/>
    <lineage>
        <taxon>Eukaryota</taxon>
        <taxon>Metazoa</taxon>
        <taxon>Spiralia</taxon>
        <taxon>Gnathifera</taxon>
        <taxon>Rotifera</taxon>
        <taxon>Eurotatoria</taxon>
        <taxon>Bdelloidea</taxon>
        <taxon>Adinetida</taxon>
        <taxon>Adinetidae</taxon>
        <taxon>Adineta</taxon>
    </lineage>
</organism>
<name>A0A819VPN9_9BILA</name>
<dbReference type="Proteomes" id="UP000663844">
    <property type="component" value="Unassembled WGS sequence"/>
</dbReference>